<evidence type="ECO:0000313" key="8">
    <source>
        <dbReference type="EMBL" id="THH17801.1"/>
    </source>
</evidence>
<evidence type="ECO:0000256" key="1">
    <source>
        <dbReference type="ARBA" id="ARBA00023015"/>
    </source>
</evidence>
<dbReference type="Gene3D" id="4.10.280.10">
    <property type="entry name" value="Helix-loop-helix DNA-binding domain"/>
    <property type="match status" value="1"/>
</dbReference>
<comment type="caution">
    <text evidence="8">The sequence shown here is derived from an EMBL/GenBank/DDBJ whole genome shotgun (WGS) entry which is preliminary data.</text>
</comment>
<evidence type="ECO:0000256" key="6">
    <source>
        <dbReference type="SAM" id="MobiDB-lite"/>
    </source>
</evidence>
<accession>A0A4S4M0Y3</accession>
<proteinExistence type="predicted"/>
<dbReference type="GO" id="GO:0046983">
    <property type="term" value="F:protein dimerization activity"/>
    <property type="evidence" value="ECO:0007669"/>
    <property type="project" value="InterPro"/>
</dbReference>
<keyword evidence="2" id="KW-0238">DNA-binding</keyword>
<dbReference type="EMBL" id="SGPM01000627">
    <property type="protein sequence ID" value="THH17801.1"/>
    <property type="molecule type" value="Genomic_DNA"/>
</dbReference>
<dbReference type="GO" id="GO:0045944">
    <property type="term" value="P:positive regulation of transcription by RNA polymerase II"/>
    <property type="evidence" value="ECO:0007669"/>
    <property type="project" value="TreeGrafter"/>
</dbReference>
<feature type="compositionally biased region" description="Acidic residues" evidence="6">
    <location>
        <begin position="188"/>
        <end position="198"/>
    </location>
</feature>
<feature type="domain" description="BHLH" evidence="7">
    <location>
        <begin position="73"/>
        <end position="125"/>
    </location>
</feature>
<feature type="compositionally biased region" description="Low complexity" evidence="6">
    <location>
        <begin position="40"/>
        <end position="60"/>
    </location>
</feature>
<dbReference type="OrthoDB" id="8964853at2759"/>
<dbReference type="SMART" id="SM00353">
    <property type="entry name" value="HLH"/>
    <property type="match status" value="1"/>
</dbReference>
<reference evidence="8 9" key="1">
    <citation type="submission" date="2019-02" db="EMBL/GenBank/DDBJ databases">
        <title>Genome sequencing of the rare red list fungi Antrodiella citrinella (Flaviporus citrinellus).</title>
        <authorList>
            <person name="Buettner E."/>
            <person name="Kellner H."/>
        </authorList>
    </citation>
    <scope>NUCLEOTIDE SEQUENCE [LARGE SCALE GENOMIC DNA]</scope>
    <source>
        <strain evidence="8 9">DSM 108506</strain>
    </source>
</reference>
<sequence length="510" mass="53161">MTISVPASSSSPSSPLSTDDPHSPVAAPQTLALTPADGVASSQATRTAAPTAAASAAAAQAKRKPSRRANTAERRATHNAVERQRRETLNGRFLDLAALLPNLSQIRRPSKSSIVNSSIAHIHASRRHRLLAARELRLVKLEADALRREINEWRDRSGLPRVEEPVRGDAFHMIMSGEVEVINAGPIEEEGDEGDDYGNDYGNDDYPSGNVSGGHDEDIRMTTSGMIKNSPADVTPFAHNVSVPGSATNHLHLQTMLPRAHGHGIPSPVVVQSPSSVSYENPAMAASGGHIYDQPSMQHGGGQYYHASHVDKVNAWSNHVYGSMGHPQQQQQFTPPNSSHSGNASPPLQQAAYLMSLRQQQLMQGGGGQLPHQHHGGHMYGSPVDGDDESSVGSAPNGGNGNGGMGVQGDVRRARSGSMNSVGSGGSPGASVSGSYEMPSVLSNGGVQMARRMNSGMGAWDEGLGMNGMGMGMGSGMGQGMGMGGGMMKGPQAISVGGGGNAHGFAAMMM</sequence>
<keyword evidence="9" id="KW-1185">Reference proteome</keyword>
<keyword evidence="1" id="KW-0805">Transcription regulation</keyword>
<keyword evidence="4" id="KW-0804">Transcription</keyword>
<feature type="compositionally biased region" description="Gly residues" evidence="6">
    <location>
        <begin position="396"/>
        <end position="407"/>
    </location>
</feature>
<dbReference type="SUPFAM" id="SSF47459">
    <property type="entry name" value="HLH, helix-loop-helix DNA-binding domain"/>
    <property type="match status" value="1"/>
</dbReference>
<dbReference type="PANTHER" id="PTHR10328">
    <property type="entry name" value="PROTEIN MAX MYC-ASSOCIATED FACTOR X"/>
    <property type="match status" value="1"/>
</dbReference>
<gene>
    <name evidence="8" type="ORF">EUX98_g9057</name>
</gene>
<protein>
    <recommendedName>
        <fullName evidence="7">BHLH domain-containing protein</fullName>
    </recommendedName>
</protein>
<keyword evidence="3" id="KW-0010">Activator</keyword>
<dbReference type="GO" id="GO:0090575">
    <property type="term" value="C:RNA polymerase II transcription regulator complex"/>
    <property type="evidence" value="ECO:0007669"/>
    <property type="project" value="TreeGrafter"/>
</dbReference>
<evidence type="ECO:0000256" key="2">
    <source>
        <dbReference type="ARBA" id="ARBA00023125"/>
    </source>
</evidence>
<dbReference type="PANTHER" id="PTHR10328:SF3">
    <property type="entry name" value="PROTEIN MAX"/>
    <property type="match status" value="1"/>
</dbReference>
<name>A0A4S4M0Y3_9APHY</name>
<organism evidence="8 9">
    <name type="scientific">Antrodiella citrinella</name>
    <dbReference type="NCBI Taxonomy" id="2447956"/>
    <lineage>
        <taxon>Eukaryota</taxon>
        <taxon>Fungi</taxon>
        <taxon>Dikarya</taxon>
        <taxon>Basidiomycota</taxon>
        <taxon>Agaricomycotina</taxon>
        <taxon>Agaricomycetes</taxon>
        <taxon>Polyporales</taxon>
        <taxon>Steccherinaceae</taxon>
        <taxon>Antrodiella</taxon>
    </lineage>
</organism>
<dbReference type="Pfam" id="PF00010">
    <property type="entry name" value="HLH"/>
    <property type="match status" value="1"/>
</dbReference>
<dbReference type="InterPro" id="IPR036638">
    <property type="entry name" value="HLH_DNA-bd_sf"/>
</dbReference>
<dbReference type="CDD" id="cd00083">
    <property type="entry name" value="bHLH_SF"/>
    <property type="match status" value="1"/>
</dbReference>
<evidence type="ECO:0000259" key="7">
    <source>
        <dbReference type="PROSITE" id="PS50888"/>
    </source>
</evidence>
<feature type="region of interest" description="Disordered" evidence="6">
    <location>
        <begin position="188"/>
        <end position="216"/>
    </location>
</feature>
<evidence type="ECO:0000313" key="9">
    <source>
        <dbReference type="Proteomes" id="UP000308730"/>
    </source>
</evidence>
<dbReference type="AlphaFoldDB" id="A0A4S4M0Y3"/>
<evidence type="ECO:0000256" key="3">
    <source>
        <dbReference type="ARBA" id="ARBA00023159"/>
    </source>
</evidence>
<feature type="region of interest" description="Disordered" evidence="6">
    <location>
        <begin position="322"/>
        <end position="347"/>
    </location>
</feature>
<dbReference type="GO" id="GO:0003677">
    <property type="term" value="F:DNA binding"/>
    <property type="evidence" value="ECO:0007669"/>
    <property type="project" value="UniProtKB-KW"/>
</dbReference>
<feature type="compositionally biased region" description="Basic and acidic residues" evidence="6">
    <location>
        <begin position="70"/>
        <end position="81"/>
    </location>
</feature>
<dbReference type="PROSITE" id="PS50888">
    <property type="entry name" value="BHLH"/>
    <property type="match status" value="1"/>
</dbReference>
<feature type="region of interest" description="Disordered" evidence="6">
    <location>
        <begin position="1"/>
        <end position="81"/>
    </location>
</feature>
<keyword evidence="5" id="KW-0539">Nucleus</keyword>
<feature type="compositionally biased region" description="Polar residues" evidence="6">
    <location>
        <begin position="326"/>
        <end position="347"/>
    </location>
</feature>
<dbReference type="GO" id="GO:0003700">
    <property type="term" value="F:DNA-binding transcription factor activity"/>
    <property type="evidence" value="ECO:0007669"/>
    <property type="project" value="TreeGrafter"/>
</dbReference>
<dbReference type="Proteomes" id="UP000308730">
    <property type="component" value="Unassembled WGS sequence"/>
</dbReference>
<feature type="compositionally biased region" description="Low complexity" evidence="6">
    <location>
        <begin position="1"/>
        <end position="18"/>
    </location>
</feature>
<dbReference type="InterPro" id="IPR011598">
    <property type="entry name" value="bHLH_dom"/>
</dbReference>
<evidence type="ECO:0000256" key="4">
    <source>
        <dbReference type="ARBA" id="ARBA00023163"/>
    </source>
</evidence>
<evidence type="ECO:0000256" key="5">
    <source>
        <dbReference type="ARBA" id="ARBA00023242"/>
    </source>
</evidence>
<feature type="region of interest" description="Disordered" evidence="6">
    <location>
        <begin position="361"/>
        <end position="435"/>
    </location>
</feature>